<name>A0A166PVM0_9HYPO</name>
<dbReference type="GO" id="GO:0005634">
    <property type="term" value="C:nucleus"/>
    <property type="evidence" value="ECO:0007669"/>
    <property type="project" value="UniProtKB-SubCell"/>
</dbReference>
<dbReference type="AlphaFoldDB" id="A0A166PVM0"/>
<dbReference type="GO" id="GO:0046872">
    <property type="term" value="F:metal ion binding"/>
    <property type="evidence" value="ECO:0007669"/>
    <property type="project" value="UniProtKB-UniRule"/>
</dbReference>
<keyword evidence="7 9" id="KW-0239">DNA-directed DNA polymerase</keyword>
<dbReference type="Gene3D" id="1.10.150.110">
    <property type="entry name" value="DNA polymerase beta, N-terminal domain-like"/>
    <property type="match status" value="1"/>
</dbReference>
<dbReference type="STRING" id="1081109.A0A166PVM0"/>
<keyword evidence="4 7" id="KW-0548">Nucleotidyltransferase</keyword>
<dbReference type="InterPro" id="IPR028207">
    <property type="entry name" value="DNA_pol_B_palm_palm"/>
</dbReference>
<feature type="domain" description="DNA-directed DNA polymerase X" evidence="8">
    <location>
        <begin position="215"/>
        <end position="571"/>
    </location>
</feature>
<dbReference type="FunFam" id="1.10.150.20:FF:000010">
    <property type="entry name" value="DNA polymerase lambda"/>
    <property type="match status" value="1"/>
</dbReference>
<gene>
    <name evidence="9" type="ORF">AAL_01932</name>
</gene>
<keyword evidence="3 7" id="KW-0808">Transferase</keyword>
<comment type="caution">
    <text evidence="9">The sequence shown here is derived from an EMBL/GenBank/DDBJ whole genome shotgun (WGS) entry which is preliminary data.</text>
</comment>
<dbReference type="PANTHER" id="PTHR11276:SF29">
    <property type="entry name" value="DNA POLYMERASE TYPE-X FAMILY PROTEIN POL4"/>
    <property type="match status" value="1"/>
</dbReference>
<dbReference type="InterPro" id="IPR037160">
    <property type="entry name" value="DNA_Pol_thumb_sf"/>
</dbReference>
<dbReference type="EC" id="2.7.7.7" evidence="7"/>
<dbReference type="Gene3D" id="1.10.150.20">
    <property type="entry name" value="5' to 3' exonuclease, C-terminal subdomain"/>
    <property type="match status" value="1"/>
</dbReference>
<dbReference type="PRINTS" id="PR00869">
    <property type="entry name" value="DNAPOLX"/>
</dbReference>
<dbReference type="Pfam" id="PF14791">
    <property type="entry name" value="DNA_pol_B_thumb"/>
    <property type="match status" value="1"/>
</dbReference>
<dbReference type="InterPro" id="IPR027421">
    <property type="entry name" value="DNA_pol_lamdba_lyase_dom_sf"/>
</dbReference>
<dbReference type="SMART" id="SM00483">
    <property type="entry name" value="POLXc"/>
    <property type="match status" value="1"/>
</dbReference>
<evidence type="ECO:0000256" key="6">
    <source>
        <dbReference type="ARBA" id="ARBA00023242"/>
    </source>
</evidence>
<dbReference type="GO" id="GO:0003677">
    <property type="term" value="F:DNA binding"/>
    <property type="evidence" value="ECO:0007669"/>
    <property type="project" value="UniProtKB-UniRule"/>
</dbReference>
<dbReference type="CDD" id="cd00141">
    <property type="entry name" value="NT_POLXc"/>
    <property type="match status" value="1"/>
</dbReference>
<dbReference type="GO" id="GO:0006303">
    <property type="term" value="P:double-strand break repair via nonhomologous end joining"/>
    <property type="evidence" value="ECO:0007669"/>
    <property type="project" value="TreeGrafter"/>
</dbReference>
<keyword evidence="5" id="KW-0479">Metal-binding</keyword>
<keyword evidence="10" id="KW-1185">Reference proteome</keyword>
<evidence type="ECO:0000256" key="4">
    <source>
        <dbReference type="ARBA" id="ARBA00022695"/>
    </source>
</evidence>
<comment type="similarity">
    <text evidence="2 7">Belongs to the DNA polymerase type-X family.</text>
</comment>
<keyword evidence="6 7" id="KW-0539">Nucleus</keyword>
<dbReference type="SUPFAM" id="SSF47802">
    <property type="entry name" value="DNA polymerase beta, N-terminal domain-like"/>
    <property type="match status" value="1"/>
</dbReference>
<evidence type="ECO:0000313" key="9">
    <source>
        <dbReference type="EMBL" id="KZZ99360.1"/>
    </source>
</evidence>
<dbReference type="InterPro" id="IPR018944">
    <property type="entry name" value="DNA_pol_lambd_fingers_domain"/>
</dbReference>
<protein>
    <recommendedName>
        <fullName evidence="7">DNA polymerase</fullName>
        <ecNumber evidence="7">2.7.7.7</ecNumber>
    </recommendedName>
</protein>
<evidence type="ECO:0000313" key="10">
    <source>
        <dbReference type="Proteomes" id="UP000078544"/>
    </source>
</evidence>
<dbReference type="PRINTS" id="PR00870">
    <property type="entry name" value="DNAPOLXBETA"/>
</dbReference>
<comment type="subcellular location">
    <subcellularLocation>
        <location evidence="1 7">Nucleus</location>
    </subcellularLocation>
</comment>
<accession>A0A166PVM0</accession>
<dbReference type="SUPFAM" id="SSF81585">
    <property type="entry name" value="PsbU/PolX domain-like"/>
    <property type="match status" value="1"/>
</dbReference>
<evidence type="ECO:0000256" key="5">
    <source>
        <dbReference type="ARBA" id="ARBA00022723"/>
    </source>
</evidence>
<dbReference type="SUPFAM" id="SSF81301">
    <property type="entry name" value="Nucleotidyltransferase"/>
    <property type="match status" value="1"/>
</dbReference>
<evidence type="ECO:0000256" key="3">
    <source>
        <dbReference type="ARBA" id="ARBA00022679"/>
    </source>
</evidence>
<comment type="function">
    <text evidence="7">DNA polymerase that functions in several pathways of DNA repair. Involved in base excision repair (BER) responsible for repair of lesions that give rise to abasic (AP) sites in DNA. Also contributes to DNA double-strand break repair by non-homologous end joining and homologous recombination. Has both template-dependent and template-independent (terminal transferase) DNA polymerase activities. Has also a 5'-deoxyribose-5-phosphate lyase (dRP lyase) activity.</text>
</comment>
<organism evidence="9 10">
    <name type="scientific">Moelleriella libera RCEF 2490</name>
    <dbReference type="NCBI Taxonomy" id="1081109"/>
    <lineage>
        <taxon>Eukaryota</taxon>
        <taxon>Fungi</taxon>
        <taxon>Dikarya</taxon>
        <taxon>Ascomycota</taxon>
        <taxon>Pezizomycotina</taxon>
        <taxon>Sordariomycetes</taxon>
        <taxon>Hypocreomycetidae</taxon>
        <taxon>Hypocreales</taxon>
        <taxon>Clavicipitaceae</taxon>
        <taxon>Moelleriella</taxon>
    </lineage>
</organism>
<dbReference type="Proteomes" id="UP000078544">
    <property type="component" value="Unassembled WGS sequence"/>
</dbReference>
<reference evidence="9 10" key="1">
    <citation type="journal article" date="2016" name="Genome Biol. Evol.">
        <title>Divergent and convergent evolution of fungal pathogenicity.</title>
        <authorList>
            <person name="Shang Y."/>
            <person name="Xiao G."/>
            <person name="Zheng P."/>
            <person name="Cen K."/>
            <person name="Zhan S."/>
            <person name="Wang C."/>
        </authorList>
    </citation>
    <scope>NUCLEOTIDE SEQUENCE [LARGE SCALE GENOMIC DNA]</scope>
    <source>
        <strain evidence="9 10">RCEF 2490</strain>
    </source>
</reference>
<dbReference type="InterPro" id="IPR022312">
    <property type="entry name" value="DNA_pol_X"/>
</dbReference>
<proteinExistence type="inferred from homology"/>
<dbReference type="InterPro" id="IPR002054">
    <property type="entry name" value="DNA-dir_DNA_pol_X"/>
</dbReference>
<dbReference type="Pfam" id="PF10391">
    <property type="entry name" value="DNA_pol_lambd_f"/>
    <property type="match status" value="1"/>
</dbReference>
<dbReference type="InterPro" id="IPR002008">
    <property type="entry name" value="DNA_pol_X_beta-like"/>
</dbReference>
<dbReference type="Pfam" id="PF14792">
    <property type="entry name" value="DNA_pol_B_palm"/>
    <property type="match status" value="1"/>
</dbReference>
<keyword evidence="7" id="KW-0227">DNA damage</keyword>
<dbReference type="InterPro" id="IPR043519">
    <property type="entry name" value="NT_sf"/>
</dbReference>
<evidence type="ECO:0000256" key="2">
    <source>
        <dbReference type="ARBA" id="ARBA00008323"/>
    </source>
</evidence>
<dbReference type="GO" id="GO:0003887">
    <property type="term" value="F:DNA-directed DNA polymerase activity"/>
    <property type="evidence" value="ECO:0007669"/>
    <property type="project" value="UniProtKB-UniRule"/>
</dbReference>
<dbReference type="PANTHER" id="PTHR11276">
    <property type="entry name" value="DNA POLYMERASE TYPE-X FAMILY MEMBER"/>
    <property type="match status" value="1"/>
</dbReference>
<evidence type="ECO:0000259" key="8">
    <source>
        <dbReference type="SMART" id="SM00483"/>
    </source>
</evidence>
<dbReference type="InterPro" id="IPR029398">
    <property type="entry name" value="PolB_thumb"/>
</dbReference>
<dbReference type="Gene3D" id="3.30.460.10">
    <property type="entry name" value="Beta Polymerase, domain 2"/>
    <property type="match status" value="1"/>
</dbReference>
<dbReference type="Gene3D" id="3.30.210.10">
    <property type="entry name" value="DNA polymerase, thumb domain"/>
    <property type="match status" value="1"/>
</dbReference>
<sequence>MTDKDSNGSPLVFPPMYLLPTRLRTEEQTRLRQTVTSFTENINEADIIVGNIMKRKRAEFELRRHKLRFHDATQMGPSFSNVRKVELGVLFDGADSAHRGKESCLEQRKMLPMEHYLILEVMKTRTPVCHKEILPITRKAGACNAGAADQATEGHVIALGSHQHLPTLQFPGANTKPHSLSRQTTSEHDTSLNLPQIPETLHKAYSCQRATLRSPPNKVFIWELKRIRTLRLLQGNYTGVRAYSTSIAVLSAYPFELRCAAGCSIKIADLFRQWHEKATLLEISAAASDSRLSALQLFHGIWGVGDATAREFYNKGWRDIDDVIEHGWHSLSRVQQLGLKFYSDFNEKVSRLEAESIADTVHCQALKIGPGFKTTIVGSYRRGEAQSGDVDIVISHQDETKTSFLIKNLVASLEDAGVITHTLNLSTRNSERGQRPLAWHSHDGSSGFDTLDKAMVVWQDKKRGGQTARHRRVDIIVSPWKTVGCALLGWSGDTTFQRDLRRYCKEKLGFKFDSSGIRRRRDGAWLDFEAGVSSSPLGQTCDQQIAPDMEEAEKRVFSGLGLAWRHPTERGTG</sequence>
<keyword evidence="7" id="KW-0234">DNA repair</keyword>
<dbReference type="FunFam" id="3.30.210.10:FF:000005">
    <property type="entry name" value="DNA polymerase IV"/>
    <property type="match status" value="1"/>
</dbReference>
<dbReference type="EMBL" id="AZGY01000003">
    <property type="protein sequence ID" value="KZZ99360.1"/>
    <property type="molecule type" value="Genomic_DNA"/>
</dbReference>
<dbReference type="OrthoDB" id="205514at2759"/>
<evidence type="ECO:0000256" key="7">
    <source>
        <dbReference type="RuleBase" id="RU366014"/>
    </source>
</evidence>
<evidence type="ECO:0000256" key="1">
    <source>
        <dbReference type="ARBA" id="ARBA00004123"/>
    </source>
</evidence>
<comment type="catalytic activity">
    <reaction evidence="7">
        <text>DNA(n) + a 2'-deoxyribonucleoside 5'-triphosphate = DNA(n+1) + diphosphate</text>
        <dbReference type="Rhea" id="RHEA:22508"/>
        <dbReference type="Rhea" id="RHEA-COMP:17339"/>
        <dbReference type="Rhea" id="RHEA-COMP:17340"/>
        <dbReference type="ChEBI" id="CHEBI:33019"/>
        <dbReference type="ChEBI" id="CHEBI:61560"/>
        <dbReference type="ChEBI" id="CHEBI:173112"/>
        <dbReference type="EC" id="2.7.7.7"/>
    </reaction>
</comment>